<evidence type="ECO:0000259" key="1">
    <source>
        <dbReference type="Pfam" id="PF04773"/>
    </source>
</evidence>
<dbReference type="InterPro" id="IPR012373">
    <property type="entry name" value="Ferrdict_sens_TM"/>
</dbReference>
<gene>
    <name evidence="3" type="ORF">WJU22_23455</name>
</gene>
<dbReference type="Pfam" id="PF04773">
    <property type="entry name" value="FecR"/>
    <property type="match status" value="1"/>
</dbReference>
<dbReference type="PANTHER" id="PTHR30273:SF2">
    <property type="entry name" value="PROTEIN FECR"/>
    <property type="match status" value="1"/>
</dbReference>
<dbReference type="EMBL" id="CP150096">
    <property type="protein sequence ID" value="WZN45860.1"/>
    <property type="molecule type" value="Genomic_DNA"/>
</dbReference>
<dbReference type="Gene3D" id="3.55.50.30">
    <property type="match status" value="1"/>
</dbReference>
<feature type="domain" description="Protein FecR C-terminal" evidence="2">
    <location>
        <begin position="317"/>
        <end position="383"/>
    </location>
</feature>
<feature type="domain" description="FecR protein" evidence="1">
    <location>
        <begin position="184"/>
        <end position="279"/>
    </location>
</feature>
<dbReference type="PIRSF" id="PIRSF018266">
    <property type="entry name" value="FecR"/>
    <property type="match status" value="1"/>
</dbReference>
<reference evidence="3 4" key="1">
    <citation type="submission" date="2024-03" db="EMBL/GenBank/DDBJ databases">
        <title>Chitinophaga caseinilytica sp. nov., a casein hydrolysing bacterium isolated from forest soil.</title>
        <authorList>
            <person name="Lee D.S."/>
            <person name="Han D.M."/>
            <person name="Baek J.H."/>
            <person name="Choi D.G."/>
            <person name="Jeon J.H."/>
            <person name="Jeon C.O."/>
        </authorList>
    </citation>
    <scope>NUCLEOTIDE SEQUENCE [LARGE SCALE GENOMIC DNA]</scope>
    <source>
        <strain evidence="3 4">KACC 19118</strain>
    </source>
</reference>
<protein>
    <submittedName>
        <fullName evidence="3">FecR domain-containing protein</fullName>
    </submittedName>
</protein>
<accession>A0ABZ2Z302</accession>
<keyword evidence="4" id="KW-1185">Reference proteome</keyword>
<dbReference type="InterPro" id="IPR032508">
    <property type="entry name" value="FecR_C"/>
</dbReference>
<dbReference type="Pfam" id="PF16344">
    <property type="entry name" value="FecR_C"/>
    <property type="match status" value="1"/>
</dbReference>
<dbReference type="Gene3D" id="2.60.120.1440">
    <property type="match status" value="1"/>
</dbReference>
<dbReference type="InterPro" id="IPR006860">
    <property type="entry name" value="FecR"/>
</dbReference>
<name>A0ABZ2Z302_9BACT</name>
<proteinExistence type="predicted"/>
<evidence type="ECO:0000313" key="4">
    <source>
        <dbReference type="Proteomes" id="UP001449657"/>
    </source>
</evidence>
<organism evidence="3 4">
    <name type="scientific">Chitinophaga caseinilytica</name>
    <dbReference type="NCBI Taxonomy" id="2267521"/>
    <lineage>
        <taxon>Bacteria</taxon>
        <taxon>Pseudomonadati</taxon>
        <taxon>Bacteroidota</taxon>
        <taxon>Chitinophagia</taxon>
        <taxon>Chitinophagales</taxon>
        <taxon>Chitinophagaceae</taxon>
        <taxon>Chitinophaga</taxon>
    </lineage>
</organism>
<evidence type="ECO:0000313" key="3">
    <source>
        <dbReference type="EMBL" id="WZN45860.1"/>
    </source>
</evidence>
<sequence length="385" mass="42289">MQEDKLRHLLGLHLHGRMSAAETEELNALLQDESNEALFISLLTDMMATSAGGEDYDPVRWEAVRQRILDADAGTPVVPLRRTWWKWAAAAVVAGLLAVGGLKYFGREQEKLPPAAVSMDGRYRNDVPPGGNHATLLLANGQEIVLDTAAEGKLAQQGGTRISKLQNGQLAYNDEHSTFAARNVLTTPRGGQYRLTLSDGTNVWLNAASVLRYPTAFVGPERVVELTGEAYFEVAKDASRPFVVKTDGGTDVKVTGTHFNVSAYEEQPAQVVTLLEGAVTVNQRQLEPGQQAVSQNGTIRISPADTEQAVAWKNGFFSFSDADIKTVMQELERWYDVKIKYEANVSGLRFGGGMQRSLPLTSVLKILERYQVKFKVEGRVITVIQ</sequence>
<dbReference type="RefSeq" id="WP_341840602.1">
    <property type="nucleotide sequence ID" value="NZ_CP149792.1"/>
</dbReference>
<evidence type="ECO:0000259" key="2">
    <source>
        <dbReference type="Pfam" id="PF16344"/>
    </source>
</evidence>
<dbReference type="PANTHER" id="PTHR30273">
    <property type="entry name" value="PERIPLASMIC SIGNAL SENSOR AND SIGMA FACTOR ACTIVATOR FECR-RELATED"/>
    <property type="match status" value="1"/>
</dbReference>
<dbReference type="Proteomes" id="UP001449657">
    <property type="component" value="Chromosome"/>
</dbReference>